<reference evidence="16" key="1">
    <citation type="submission" date="2018-05" db="EMBL/GenBank/DDBJ databases">
        <authorList>
            <person name="Lanie J.A."/>
            <person name="Ng W.-L."/>
            <person name="Kazmierczak K.M."/>
            <person name="Andrzejewski T.M."/>
            <person name="Davidsen T.M."/>
            <person name="Wayne K.J."/>
            <person name="Tettelin H."/>
            <person name="Glass J.I."/>
            <person name="Rusch D."/>
            <person name="Podicherti R."/>
            <person name="Tsui H.-C.T."/>
            <person name="Winkler M.E."/>
        </authorList>
    </citation>
    <scope>NUCLEOTIDE SEQUENCE</scope>
</reference>
<feature type="non-terminal residue" evidence="16">
    <location>
        <position position="1"/>
    </location>
</feature>
<dbReference type="PRINTS" id="PR01900">
    <property type="entry name" value="YIDCPROTEIN"/>
</dbReference>
<evidence type="ECO:0000256" key="7">
    <source>
        <dbReference type="ARBA" id="ARBA00022927"/>
    </source>
</evidence>
<keyword evidence="7" id="KW-0653">Protein transport</keyword>
<keyword evidence="4" id="KW-0813">Transport</keyword>
<evidence type="ECO:0000256" key="13">
    <source>
        <dbReference type="SAM" id="Phobius"/>
    </source>
</evidence>
<name>A0A382U3F6_9ZZZZ</name>
<feature type="domain" description="Membrane insertase YidC/Oxa/ALB C-terminal" evidence="14">
    <location>
        <begin position="128"/>
        <end position="295"/>
    </location>
</feature>
<dbReference type="InterPro" id="IPR028055">
    <property type="entry name" value="YidC/Oxa/ALB_C"/>
</dbReference>
<keyword evidence="5" id="KW-1003">Cell membrane</keyword>
<organism evidence="16">
    <name type="scientific">marine metagenome</name>
    <dbReference type="NCBI Taxonomy" id="408172"/>
    <lineage>
        <taxon>unclassified sequences</taxon>
        <taxon>metagenomes</taxon>
        <taxon>ecological metagenomes</taxon>
    </lineage>
</organism>
<accession>A0A382U3F6</accession>
<dbReference type="HAMAP" id="MF_01810">
    <property type="entry name" value="YidC_type1"/>
    <property type="match status" value="1"/>
</dbReference>
<feature type="domain" description="Membrane insertase YidC N-terminal" evidence="15">
    <location>
        <begin position="2"/>
        <end position="117"/>
    </location>
</feature>
<dbReference type="Pfam" id="PF02096">
    <property type="entry name" value="60KD_IMP"/>
    <property type="match status" value="1"/>
</dbReference>
<dbReference type="Gene3D" id="2.70.98.90">
    <property type="match status" value="1"/>
</dbReference>
<protein>
    <recommendedName>
        <fullName evidence="3">Membrane protein insertase YidC</fullName>
    </recommendedName>
    <alternativeName>
        <fullName evidence="12">Foldase YidC</fullName>
    </alternativeName>
    <alternativeName>
        <fullName evidence="11">Membrane integrase YidC</fullName>
    </alternativeName>
</protein>
<sequence>SERFEKVDFEDLDESVFRKNSLGGWVSLMQHYFVTAWVPDQTKTLLYQARRNGEEGLYSAGYTSRPRVVGLGEEFSFVNHLYVGPKISNQLKNTHENLDLVLDYGFLWWLGKPIYWLLNLGFDIFKNWGFAIIFLTVVLKLLLWPLSAAAYKSMGKMRALGPQLQALQSSYGDDKQKMGQAMMDLYKKEGVNPLGGCLPMLAQMPFFLAFYWVLIETVELRHSPFLFWISDLSAKDPLFILPLLNAAGMFYSQKLTPSPPNADPMQVQMMKYFPLVFALIFAWFPAGLVLYWLINM</sequence>
<dbReference type="AlphaFoldDB" id="A0A382U3F6"/>
<evidence type="ECO:0000259" key="15">
    <source>
        <dbReference type="Pfam" id="PF14849"/>
    </source>
</evidence>
<evidence type="ECO:0000256" key="11">
    <source>
        <dbReference type="ARBA" id="ARBA00033245"/>
    </source>
</evidence>
<evidence type="ECO:0000256" key="4">
    <source>
        <dbReference type="ARBA" id="ARBA00022448"/>
    </source>
</evidence>
<comment type="subcellular location">
    <subcellularLocation>
        <location evidence="1">Cell inner membrane</location>
        <topology evidence="1">Multi-pass membrane protein</topology>
    </subcellularLocation>
</comment>
<keyword evidence="9 13" id="KW-0472">Membrane</keyword>
<dbReference type="PANTHER" id="PTHR12428">
    <property type="entry name" value="OXA1"/>
    <property type="match status" value="1"/>
</dbReference>
<dbReference type="InterPro" id="IPR028053">
    <property type="entry name" value="Membr_insert_YidC_N"/>
</dbReference>
<dbReference type="InterPro" id="IPR047196">
    <property type="entry name" value="YidC_ALB_C"/>
</dbReference>
<evidence type="ECO:0000256" key="10">
    <source>
        <dbReference type="ARBA" id="ARBA00023186"/>
    </source>
</evidence>
<dbReference type="CDD" id="cd19961">
    <property type="entry name" value="EcYidC-like_peri"/>
    <property type="match status" value="1"/>
</dbReference>
<comment type="similarity">
    <text evidence="2">Belongs to the OXA1/ALB3/YidC family. Type 1 subfamily.</text>
</comment>
<proteinExistence type="inferred from homology"/>
<evidence type="ECO:0000256" key="5">
    <source>
        <dbReference type="ARBA" id="ARBA00022475"/>
    </source>
</evidence>
<evidence type="ECO:0000256" key="3">
    <source>
        <dbReference type="ARBA" id="ARBA00015325"/>
    </source>
</evidence>
<feature type="transmembrane region" description="Helical" evidence="13">
    <location>
        <begin position="191"/>
        <end position="214"/>
    </location>
</feature>
<feature type="non-terminal residue" evidence="16">
    <location>
        <position position="296"/>
    </location>
</feature>
<dbReference type="InterPro" id="IPR001708">
    <property type="entry name" value="YidC/ALB3/OXA1/COX18"/>
</dbReference>
<keyword evidence="6 13" id="KW-0812">Transmembrane</keyword>
<dbReference type="GO" id="GO:0051205">
    <property type="term" value="P:protein insertion into membrane"/>
    <property type="evidence" value="ECO:0007669"/>
    <property type="project" value="TreeGrafter"/>
</dbReference>
<feature type="transmembrane region" description="Helical" evidence="13">
    <location>
        <begin position="272"/>
        <end position="294"/>
    </location>
</feature>
<evidence type="ECO:0000313" key="16">
    <source>
        <dbReference type="EMBL" id="SVD28840.1"/>
    </source>
</evidence>
<feature type="transmembrane region" description="Helical" evidence="13">
    <location>
        <begin position="130"/>
        <end position="151"/>
    </location>
</feature>
<evidence type="ECO:0000256" key="2">
    <source>
        <dbReference type="ARBA" id="ARBA00010527"/>
    </source>
</evidence>
<evidence type="ECO:0000256" key="12">
    <source>
        <dbReference type="ARBA" id="ARBA00033342"/>
    </source>
</evidence>
<dbReference type="CDD" id="cd20070">
    <property type="entry name" value="5TM_YidC_Alb3"/>
    <property type="match status" value="1"/>
</dbReference>
<dbReference type="NCBIfam" id="TIGR03592">
    <property type="entry name" value="yidC_oxa1_cterm"/>
    <property type="match status" value="1"/>
</dbReference>
<evidence type="ECO:0000256" key="9">
    <source>
        <dbReference type="ARBA" id="ARBA00023136"/>
    </source>
</evidence>
<dbReference type="InterPro" id="IPR019998">
    <property type="entry name" value="Membr_insert_YidC"/>
</dbReference>
<dbReference type="GO" id="GO:0015031">
    <property type="term" value="P:protein transport"/>
    <property type="evidence" value="ECO:0007669"/>
    <property type="project" value="UniProtKB-KW"/>
</dbReference>
<keyword evidence="10" id="KW-0143">Chaperone</keyword>
<keyword evidence="8 13" id="KW-1133">Transmembrane helix</keyword>
<dbReference type="EMBL" id="UINC01141229">
    <property type="protein sequence ID" value="SVD28840.1"/>
    <property type="molecule type" value="Genomic_DNA"/>
</dbReference>
<dbReference type="InterPro" id="IPR038221">
    <property type="entry name" value="YidC_periplasmic_sf"/>
</dbReference>
<dbReference type="PRINTS" id="PR00701">
    <property type="entry name" value="60KDINNERMP"/>
</dbReference>
<dbReference type="Pfam" id="PF14849">
    <property type="entry name" value="YidC_periplas"/>
    <property type="match status" value="1"/>
</dbReference>
<dbReference type="GO" id="GO:0005886">
    <property type="term" value="C:plasma membrane"/>
    <property type="evidence" value="ECO:0007669"/>
    <property type="project" value="UniProtKB-SubCell"/>
</dbReference>
<gene>
    <name evidence="16" type="ORF">METZ01_LOCUS381694</name>
</gene>
<evidence type="ECO:0000256" key="6">
    <source>
        <dbReference type="ARBA" id="ARBA00022692"/>
    </source>
</evidence>
<evidence type="ECO:0000256" key="8">
    <source>
        <dbReference type="ARBA" id="ARBA00022989"/>
    </source>
</evidence>
<dbReference type="PANTHER" id="PTHR12428:SF65">
    <property type="entry name" value="CYTOCHROME C OXIDASE ASSEMBLY PROTEIN COX18, MITOCHONDRIAL"/>
    <property type="match status" value="1"/>
</dbReference>
<dbReference type="NCBIfam" id="TIGR03593">
    <property type="entry name" value="yidC_nterm"/>
    <property type="match status" value="1"/>
</dbReference>
<evidence type="ECO:0000259" key="14">
    <source>
        <dbReference type="Pfam" id="PF02096"/>
    </source>
</evidence>
<dbReference type="GO" id="GO:0032977">
    <property type="term" value="F:membrane insertase activity"/>
    <property type="evidence" value="ECO:0007669"/>
    <property type="project" value="InterPro"/>
</dbReference>
<evidence type="ECO:0000256" key="1">
    <source>
        <dbReference type="ARBA" id="ARBA00004429"/>
    </source>
</evidence>